<dbReference type="EnsemblMetazoa" id="AALB005140-RA">
    <property type="protein sequence ID" value="AALB005140-PA"/>
    <property type="gene ID" value="AALB005140"/>
</dbReference>
<evidence type="ECO:0000313" key="1">
    <source>
        <dbReference type="EnsemblMetazoa" id="AALB005140-PA"/>
    </source>
</evidence>
<protein>
    <submittedName>
        <fullName evidence="1">Uncharacterized protein</fullName>
    </submittedName>
</protein>
<dbReference type="VEuPathDB" id="VectorBase:AALB20_030600"/>
<name>A0A182FF48_ANOAL</name>
<accession>A0A182FF48</accession>
<organism evidence="1 2">
    <name type="scientific">Anopheles albimanus</name>
    <name type="common">New world malaria mosquito</name>
    <dbReference type="NCBI Taxonomy" id="7167"/>
    <lineage>
        <taxon>Eukaryota</taxon>
        <taxon>Metazoa</taxon>
        <taxon>Ecdysozoa</taxon>
        <taxon>Arthropoda</taxon>
        <taxon>Hexapoda</taxon>
        <taxon>Insecta</taxon>
        <taxon>Pterygota</taxon>
        <taxon>Neoptera</taxon>
        <taxon>Endopterygota</taxon>
        <taxon>Diptera</taxon>
        <taxon>Nematocera</taxon>
        <taxon>Culicoidea</taxon>
        <taxon>Culicidae</taxon>
        <taxon>Anophelinae</taxon>
        <taxon>Anopheles</taxon>
    </lineage>
</organism>
<keyword evidence="2" id="KW-1185">Reference proteome</keyword>
<sequence length="145" mass="15935">MGRTVSIISQCLVLLVLLANGVNSQVVCYFCQNCGSNPLEAIVCGGSGIVNPSTPPTLPTTYPTTAITAPTVAPWYPTLSTIRPWPRNYGYVCYRVQRWAPNLGQYVTDRGCALQLQTYETTCNSVTGNQGYQYCEFCNFQLCNL</sequence>
<reference evidence="1 2" key="1">
    <citation type="journal article" date="2017" name="G3 (Bethesda)">
        <title>The Physical Genome Mapping of Anopheles albimanus Corrected Scaffold Misassemblies and Identified Interarm Rearrangements in Genus Anopheles.</title>
        <authorList>
            <person name="Artemov G.N."/>
            <person name="Peery A.N."/>
            <person name="Jiang X."/>
            <person name="Tu Z."/>
            <person name="Stegniy V.N."/>
            <person name="Sharakhova M.V."/>
            <person name="Sharakhov I.V."/>
        </authorList>
    </citation>
    <scope>NUCLEOTIDE SEQUENCE [LARGE SCALE GENOMIC DNA]</scope>
    <source>
        <strain evidence="1 2">ALBI9_A</strain>
    </source>
</reference>
<evidence type="ECO:0000313" key="2">
    <source>
        <dbReference type="Proteomes" id="UP000069272"/>
    </source>
</evidence>
<proteinExistence type="predicted"/>
<dbReference type="AlphaFoldDB" id="A0A182FF48"/>
<reference evidence="1" key="2">
    <citation type="submission" date="2022-08" db="UniProtKB">
        <authorList>
            <consortium name="EnsemblMetazoa"/>
        </authorList>
    </citation>
    <scope>IDENTIFICATION</scope>
    <source>
        <strain evidence="1">STECLA/ALBI9_A</strain>
    </source>
</reference>
<dbReference type="VEuPathDB" id="VectorBase:AALB005140"/>
<dbReference type="Proteomes" id="UP000069272">
    <property type="component" value="Chromosome 3L"/>
</dbReference>